<evidence type="ECO:0000256" key="1">
    <source>
        <dbReference type="ARBA" id="ARBA00022670"/>
    </source>
</evidence>
<keyword evidence="2" id="KW-0378">Hydrolase</keyword>
<dbReference type="GO" id="GO:0006508">
    <property type="term" value="P:proteolysis"/>
    <property type="evidence" value="ECO:0007669"/>
    <property type="project" value="UniProtKB-KW"/>
</dbReference>
<dbReference type="EMBL" id="LT670846">
    <property type="protein sequence ID" value="SHK31472.1"/>
    <property type="molecule type" value="Genomic_DNA"/>
</dbReference>
<dbReference type="InterPro" id="IPR046844">
    <property type="entry name" value="Lon-like_helical"/>
</dbReference>
<protein>
    <recommendedName>
        <fullName evidence="2">endopeptidase La</fullName>
        <ecNumber evidence="2">3.4.21.53</ecNumber>
    </recommendedName>
</protein>
<dbReference type="PANTHER" id="PTHR10046">
    <property type="entry name" value="ATP DEPENDENT LON PROTEASE FAMILY MEMBER"/>
    <property type="match status" value="1"/>
</dbReference>
<dbReference type="PRINTS" id="PR00830">
    <property type="entry name" value="ENDOLAPTASE"/>
</dbReference>
<dbReference type="GO" id="GO:0004252">
    <property type="term" value="F:serine-type endopeptidase activity"/>
    <property type="evidence" value="ECO:0007669"/>
    <property type="project" value="UniProtKB-UniRule"/>
</dbReference>
<dbReference type="AlphaFoldDB" id="A0A1M6RG88"/>
<dbReference type="Pfam" id="PF20436">
    <property type="entry name" value="LonB_AAA-LID"/>
    <property type="match status" value="1"/>
</dbReference>
<comment type="catalytic activity">
    <reaction evidence="2">
        <text>Hydrolysis of proteins in presence of ATP.</text>
        <dbReference type="EC" id="3.4.21.53"/>
    </reaction>
</comment>
<dbReference type="InterPro" id="IPR020568">
    <property type="entry name" value="Ribosomal_Su5_D2-typ_SF"/>
</dbReference>
<dbReference type="RefSeq" id="WP_231967156.1">
    <property type="nucleotide sequence ID" value="NZ_LT670846.1"/>
</dbReference>
<dbReference type="InterPro" id="IPR014721">
    <property type="entry name" value="Ribsml_uS5_D2-typ_fold_subgr"/>
</dbReference>
<dbReference type="Gene3D" id="3.40.50.300">
    <property type="entry name" value="P-loop containing nucleotide triphosphate hydrolases"/>
    <property type="match status" value="2"/>
</dbReference>
<reference evidence="4 5" key="1">
    <citation type="submission" date="2016-11" db="EMBL/GenBank/DDBJ databases">
        <authorList>
            <person name="Jaros S."/>
            <person name="Januszkiewicz K."/>
            <person name="Wedrychowicz H."/>
        </authorList>
    </citation>
    <scope>NUCLEOTIDE SEQUENCE [LARGE SCALE GENOMIC DNA]</scope>
    <source>
        <strain evidence="4 5">DSM 19557</strain>
    </source>
</reference>
<sequence length="773" mass="87844">MIKKLSHQELTINVSYSVSTDKVKPVEVFIGQDRVKRAFDLALLVDKEGYNIYVSGPEGIGKATYTLRRLLQEAKKKPTPEDICYVNNFESPMNPLYLLVPPGMGKTLSQDVDKAIESLKVELPKIFESKEYDEEVARITKEFERRREEVINNLIQDAEKHSLGVIFTPSGIRLLPLVGRRIVPHDELMANPRLQEIYEKNYSAFEDKFREYLRTLREIDHELSDKLLELREKTAMYVVDKVLSRYKEKYKDIPQVVSFFEKLEQEIVKNIDLFMEWHISKGNPSQLRALEKYFNIFKVNVLVDNSALEGAPVVFEEVPSFQTLFGRISYTAEMGVLYADHMSLSCGSLHRARGGYLVLRVLDVLKIPFLWDSLKKVLMHKKIHMTGFLDDLIVPHVGINPQPVPADIKVVLLGDPLTYHLLSMYDPEFNRLFKVKAEFDPTVELNQEVIEVFPGLIKKIVQEEGLKDLTADGLSELLKEAIRMSGSRNKVSTIMGPIVDILREASAICESMIDAKDIRRVLKEKVYRSNLIEEKVRQAIVEGKIIVDVEGKAIGQVNGISVYELGDISFGRPVRISATVYPGEKGVINIEREVELSGPIHSKAVLILSGLLASRYSRHVPLHISCSITFEQSYDEVEGDSASVAELMAILSAISGIPLPQYIAITGSVDQYGNVQPVGGIREKVEGFYRVCKAKGLNGKQGVVLPSRNYDNLVLDDEVLESLQKGEFHIYTVDHVDDVIELMMDMPADRFDRLVVRKLEEFYKRERRIPKKK</sequence>
<accession>A0A1M6RG88</accession>
<dbReference type="Pfam" id="PF13654">
    <property type="entry name" value="AAA_32"/>
    <property type="match status" value="1"/>
</dbReference>
<dbReference type="InterPro" id="IPR027065">
    <property type="entry name" value="Lon_Prtase"/>
</dbReference>
<dbReference type="Proteomes" id="UP000189810">
    <property type="component" value="Chromosome I"/>
</dbReference>
<organism evidence="4 5">
    <name type="scientific">Thermocrinis minervae</name>
    <dbReference type="NCBI Taxonomy" id="381751"/>
    <lineage>
        <taxon>Bacteria</taxon>
        <taxon>Pseudomonadati</taxon>
        <taxon>Aquificota</taxon>
        <taxon>Aquificia</taxon>
        <taxon>Aquificales</taxon>
        <taxon>Aquificaceae</taxon>
        <taxon>Thermocrinis</taxon>
    </lineage>
</organism>
<dbReference type="STRING" id="381751.SAMN05444391_0638"/>
<dbReference type="EC" id="3.4.21.53" evidence="2"/>
<evidence type="ECO:0000313" key="4">
    <source>
        <dbReference type="EMBL" id="SHK31472.1"/>
    </source>
</evidence>
<comment type="similarity">
    <text evidence="2">Belongs to the peptidase S16 family.</text>
</comment>
<dbReference type="Pfam" id="PF20437">
    <property type="entry name" value="LonC_helical"/>
    <property type="match status" value="1"/>
</dbReference>
<proteinExistence type="inferred from homology"/>
<dbReference type="GO" id="GO:0004176">
    <property type="term" value="F:ATP-dependent peptidase activity"/>
    <property type="evidence" value="ECO:0007669"/>
    <property type="project" value="UniProtKB-UniRule"/>
</dbReference>
<name>A0A1M6RG88_9AQUI</name>
<dbReference type="InterPro" id="IPR046843">
    <property type="entry name" value="LonB_AAA-LID"/>
</dbReference>
<dbReference type="InterPro" id="IPR041699">
    <property type="entry name" value="AAA_32"/>
</dbReference>
<gene>
    <name evidence="4" type="ORF">SAMN05444391_0638</name>
</gene>
<feature type="active site" evidence="2">
    <location>
        <position position="641"/>
    </location>
</feature>
<dbReference type="Gene3D" id="1.10.8.60">
    <property type="match status" value="1"/>
</dbReference>
<keyword evidence="2" id="KW-0720">Serine protease</keyword>
<dbReference type="InterPro" id="IPR027417">
    <property type="entry name" value="P-loop_NTPase"/>
</dbReference>
<keyword evidence="5" id="KW-1185">Reference proteome</keyword>
<dbReference type="InterPro" id="IPR008269">
    <property type="entry name" value="Lon_proteolytic"/>
</dbReference>
<keyword evidence="1 2" id="KW-0645">Protease</keyword>
<evidence type="ECO:0000313" key="5">
    <source>
        <dbReference type="Proteomes" id="UP000189810"/>
    </source>
</evidence>
<dbReference type="Gene3D" id="3.30.230.10">
    <property type="match status" value="1"/>
</dbReference>
<dbReference type="PROSITE" id="PS51786">
    <property type="entry name" value="LON_PROTEOLYTIC"/>
    <property type="match status" value="1"/>
</dbReference>
<feature type="active site" evidence="2">
    <location>
        <position position="684"/>
    </location>
</feature>
<evidence type="ECO:0000259" key="3">
    <source>
        <dbReference type="PROSITE" id="PS51786"/>
    </source>
</evidence>
<feature type="domain" description="Lon proteolytic" evidence="3">
    <location>
        <begin position="551"/>
        <end position="746"/>
    </location>
</feature>
<dbReference type="SUPFAM" id="SSF54211">
    <property type="entry name" value="Ribosomal protein S5 domain 2-like"/>
    <property type="match status" value="1"/>
</dbReference>
<dbReference type="GO" id="GO:0030163">
    <property type="term" value="P:protein catabolic process"/>
    <property type="evidence" value="ECO:0007669"/>
    <property type="project" value="InterPro"/>
</dbReference>
<evidence type="ECO:0000256" key="2">
    <source>
        <dbReference type="PROSITE-ProRule" id="PRU01122"/>
    </source>
</evidence>
<dbReference type="GO" id="GO:0005524">
    <property type="term" value="F:ATP binding"/>
    <property type="evidence" value="ECO:0007669"/>
    <property type="project" value="InterPro"/>
</dbReference>
<dbReference type="Pfam" id="PF05362">
    <property type="entry name" value="Lon_C"/>
    <property type="match status" value="1"/>
</dbReference>